<evidence type="ECO:0000313" key="2">
    <source>
        <dbReference type="EMBL" id="SDQ71267.1"/>
    </source>
</evidence>
<dbReference type="OrthoDB" id="3239945at2"/>
<dbReference type="Gene3D" id="3.40.630.30">
    <property type="match status" value="1"/>
</dbReference>
<name>A0A1H1D402_9MICC</name>
<sequence>MAQLDGTQHGTARRDLSGLELVEITTATWPVFEELFGPGGVQGGCWCSWFRLSSRDYSSSSSAERRDFVHSRVEEGEPFGLVARLDGEPLGWVSVAPRECHTRLERSVVARLAEDEDPASLWTVACFYIKQDARGIGLSHRLLDAAVEHAASHGARAVEGYPVDTAGGKIPSQDLYYGTLEVFLGAGFELVERRGKRRALVRKVLTGS</sequence>
<dbReference type="KEGG" id="acry:AC20117_06150"/>
<dbReference type="AlphaFoldDB" id="A0A1H1D402"/>
<feature type="domain" description="N-acetyltransferase" evidence="1">
    <location>
        <begin position="22"/>
        <end position="206"/>
    </location>
</feature>
<dbReference type="InterPro" id="IPR016181">
    <property type="entry name" value="Acyl_CoA_acyltransferase"/>
</dbReference>
<dbReference type="SUPFAM" id="SSF55729">
    <property type="entry name" value="Acyl-CoA N-acyltransferases (Nat)"/>
    <property type="match status" value="1"/>
</dbReference>
<keyword evidence="3" id="KW-1185">Reference proteome</keyword>
<evidence type="ECO:0000313" key="3">
    <source>
        <dbReference type="Proteomes" id="UP000181917"/>
    </source>
</evidence>
<dbReference type="RefSeq" id="WP_074700478.1">
    <property type="nucleotide sequence ID" value="NZ_CP018863.1"/>
</dbReference>
<dbReference type="CDD" id="cd04301">
    <property type="entry name" value="NAT_SF"/>
    <property type="match status" value="1"/>
</dbReference>
<keyword evidence="2" id="KW-0808">Transferase</keyword>
<gene>
    <name evidence="2" type="ORF">SAMN04489742_2251</name>
</gene>
<dbReference type="Pfam" id="PF00583">
    <property type="entry name" value="Acetyltransf_1"/>
    <property type="match status" value="1"/>
</dbReference>
<proteinExistence type="predicted"/>
<dbReference type="PROSITE" id="PS51186">
    <property type="entry name" value="GNAT"/>
    <property type="match status" value="1"/>
</dbReference>
<dbReference type="Proteomes" id="UP000181917">
    <property type="component" value="Unassembled WGS sequence"/>
</dbReference>
<dbReference type="STRING" id="37928.SAMN04489742_2251"/>
<evidence type="ECO:0000259" key="1">
    <source>
        <dbReference type="PROSITE" id="PS51186"/>
    </source>
</evidence>
<dbReference type="InterPro" id="IPR000182">
    <property type="entry name" value="GNAT_dom"/>
</dbReference>
<dbReference type="EMBL" id="FNKH01000002">
    <property type="protein sequence ID" value="SDQ71267.1"/>
    <property type="molecule type" value="Genomic_DNA"/>
</dbReference>
<organism evidence="2 3">
    <name type="scientific">Crystallibacter crystallopoietes</name>
    <dbReference type="NCBI Taxonomy" id="37928"/>
    <lineage>
        <taxon>Bacteria</taxon>
        <taxon>Bacillati</taxon>
        <taxon>Actinomycetota</taxon>
        <taxon>Actinomycetes</taxon>
        <taxon>Micrococcales</taxon>
        <taxon>Micrococcaceae</taxon>
        <taxon>Crystallibacter</taxon>
    </lineage>
</organism>
<reference evidence="2 3" key="1">
    <citation type="submission" date="2016-10" db="EMBL/GenBank/DDBJ databases">
        <authorList>
            <person name="de Groot N.N."/>
        </authorList>
    </citation>
    <scope>NUCLEOTIDE SEQUENCE [LARGE SCALE GENOMIC DNA]</scope>
    <source>
        <strain evidence="2 3">DSM 20117</strain>
    </source>
</reference>
<accession>A0A1H1D402</accession>
<protein>
    <submittedName>
        <fullName evidence="2">Acetyltransferase (GNAT) family protein</fullName>
    </submittedName>
</protein>
<dbReference type="GO" id="GO:0016747">
    <property type="term" value="F:acyltransferase activity, transferring groups other than amino-acyl groups"/>
    <property type="evidence" value="ECO:0007669"/>
    <property type="project" value="InterPro"/>
</dbReference>